<evidence type="ECO:0000313" key="2">
    <source>
        <dbReference type="EMBL" id="AIK69622.1"/>
    </source>
</evidence>
<protein>
    <submittedName>
        <fullName evidence="2">Nucleoside 2-deoxyribosyltransferase</fullName>
    </submittedName>
</protein>
<keyword evidence="3" id="KW-1185">Reference proteome</keyword>
<dbReference type="KEGG" id="vg:22110221"/>
<evidence type="ECO:0000313" key="3">
    <source>
        <dbReference type="Proteomes" id="UP000202284"/>
    </source>
</evidence>
<dbReference type="PROSITE" id="PS50222">
    <property type="entry name" value="EF_HAND_2"/>
    <property type="match status" value="1"/>
</dbReference>
<dbReference type="SUPFAM" id="SSF52309">
    <property type="entry name" value="N-(deoxy)ribosyltransferase-like"/>
    <property type="match status" value="1"/>
</dbReference>
<dbReference type="RefSeq" id="YP_009099512.1">
    <property type="nucleotide sequence ID" value="NC_025426.1"/>
</dbReference>
<dbReference type="EMBL" id="KM216423">
    <property type="protein sequence ID" value="AIK69622.1"/>
    <property type="molecule type" value="Genomic_DNA"/>
</dbReference>
<dbReference type="GeneID" id="22110221"/>
<reference evidence="2 3" key="1">
    <citation type="submission" date="2014-07" db="EMBL/GenBank/DDBJ databases">
        <authorList>
            <person name="Yuan W."/>
            <person name="Rao X."/>
        </authorList>
    </citation>
    <scope>NUCLEOTIDE SEQUENCE [LARGE SCALE GENOMIC DNA]</scope>
</reference>
<evidence type="ECO:0000259" key="1">
    <source>
        <dbReference type="PROSITE" id="PS50222"/>
    </source>
</evidence>
<gene>
    <name evidence="2" type="ORF">P108_0175</name>
</gene>
<dbReference type="OrthoDB" id="9690at10239"/>
<dbReference type="Gene3D" id="3.40.50.450">
    <property type="match status" value="1"/>
</dbReference>
<keyword evidence="2" id="KW-0808">Transferase</keyword>
<feature type="domain" description="EF-hand" evidence="1">
    <location>
        <begin position="185"/>
        <end position="206"/>
    </location>
</feature>
<proteinExistence type="predicted"/>
<dbReference type="InterPro" id="IPR002048">
    <property type="entry name" value="EF_hand_dom"/>
</dbReference>
<name>A0A076YR83_9CAUD</name>
<sequence>MVNYIKDKVIYMGGHLLNQAMVDYRDKQHKQVEGIVGVTPYSPHKDKSINDKANAEQTGLAERILNNDFKAMQDSDIFVFDILNEGLGTIAELGILLGMKHQAQETINHIYDNGEEHFNYISDRFETWLSEEEELIVEKLENIVNKPVLIYCSDIRQGHGKGYDDPDRAEFSTNQFVYGMVLELTDGEGFISWEEVLEILEKLGEQDG</sequence>
<dbReference type="Proteomes" id="UP000202284">
    <property type="component" value="Segment"/>
</dbReference>
<dbReference type="GO" id="GO:0005509">
    <property type="term" value="F:calcium ion binding"/>
    <property type="evidence" value="ECO:0007669"/>
    <property type="project" value="InterPro"/>
</dbReference>
<dbReference type="GO" id="GO:0016740">
    <property type="term" value="F:transferase activity"/>
    <property type="evidence" value="ECO:0007669"/>
    <property type="project" value="UniProtKB-KW"/>
</dbReference>
<organism evidence="2 3">
    <name type="scientific">Staphylococcus phage P108</name>
    <dbReference type="NCBI Taxonomy" id="1526408"/>
    <lineage>
        <taxon>Viruses</taxon>
        <taxon>Duplodnaviria</taxon>
        <taxon>Heunggongvirae</taxon>
        <taxon>Uroviricota</taxon>
        <taxon>Caudoviricetes</taxon>
        <taxon>Herelleviridae</taxon>
        <taxon>Twortvirinae</taxon>
        <taxon>Kayvirus</taxon>
        <taxon>Kayvirus P108</taxon>
    </lineage>
</organism>
<accession>A0A076YR83</accession>